<dbReference type="EMBL" id="BEGY01000028">
    <property type="protein sequence ID" value="GAX77924.1"/>
    <property type="molecule type" value="Genomic_DNA"/>
</dbReference>
<reference evidence="2 3" key="1">
    <citation type="submission" date="2017-08" db="EMBL/GenBank/DDBJ databases">
        <title>Acidophilic green algal genome provides insights into adaptation to an acidic environment.</title>
        <authorList>
            <person name="Hirooka S."/>
            <person name="Hirose Y."/>
            <person name="Kanesaki Y."/>
            <person name="Higuchi S."/>
            <person name="Fujiwara T."/>
            <person name="Onuma R."/>
            <person name="Era A."/>
            <person name="Ohbayashi R."/>
            <person name="Uzuka A."/>
            <person name="Nozaki H."/>
            <person name="Yoshikawa H."/>
            <person name="Miyagishima S.Y."/>
        </authorList>
    </citation>
    <scope>NUCLEOTIDE SEQUENCE [LARGE SCALE GENOMIC DNA]</scope>
    <source>
        <strain evidence="2 3">NIES-2499</strain>
    </source>
</reference>
<dbReference type="Pfam" id="PF00149">
    <property type="entry name" value="Metallophos"/>
    <property type="match status" value="1"/>
</dbReference>
<dbReference type="OrthoDB" id="10028672at2759"/>
<feature type="domain" description="Calcineurin-like phosphoesterase" evidence="1">
    <location>
        <begin position="276"/>
        <end position="479"/>
    </location>
</feature>
<dbReference type="GO" id="GO:0016787">
    <property type="term" value="F:hydrolase activity"/>
    <property type="evidence" value="ECO:0007669"/>
    <property type="project" value="InterPro"/>
</dbReference>
<sequence>MVKVVPSVCGMSSKFMKNRTLQRKYWHCCGVPLNAVLLIFFILLFTQGKAASSWLLNNLNSISESQQKDITQAVKKIIGLYTIHCGFTNDTKISDAFSDSLILHWRSFNKTARTFYGDSQGIPALHATVEALWCSTNSKATAAANCACLSGGADGQQAGNKQHHKNVKADTSAGAAVVESDLAAAALGRRRLLISSSVLQDYAYLYVYAAYAVFMGYPEVANQVIQYSGADPLWLESVIVNLLDKGKYEYRPVPDIQTGYVYPLTTKTGSTTAPITVAIMGDWGTGMPQALDMLQKIQTIFNPDVVLHLGDVYYSGTSDQQINYQCIPASNLSGGTQYYTIPGNHDYYSGGGPFLDCVDYLRSNTTVTQQQASFHALNGTDWVIVSLDTGYNDRDVFSIESDMTYLEDNQAEWANYQISAAKAAGKRVIVNSHHQLFTRSSTVGQSSNGSYPTVNTRLHANMSASLPHIEAWFWGHEHSLATFEPYAGLQRGRLLGSSAIPMLLNSEPYAPNSELISVSSIGADGLPEQIAGSAEMSEASFGYYYQHSFALLTLTGSKSTITYYELDWDCRVGLFTGGCTWYDPVKIWSETM</sequence>
<dbReference type="Gene3D" id="3.60.21.10">
    <property type="match status" value="1"/>
</dbReference>
<keyword evidence="3" id="KW-1185">Reference proteome</keyword>
<dbReference type="Proteomes" id="UP000232323">
    <property type="component" value="Unassembled WGS sequence"/>
</dbReference>
<organism evidence="2 3">
    <name type="scientific">Chlamydomonas eustigma</name>
    <dbReference type="NCBI Taxonomy" id="1157962"/>
    <lineage>
        <taxon>Eukaryota</taxon>
        <taxon>Viridiplantae</taxon>
        <taxon>Chlorophyta</taxon>
        <taxon>core chlorophytes</taxon>
        <taxon>Chlorophyceae</taxon>
        <taxon>CS clade</taxon>
        <taxon>Chlamydomonadales</taxon>
        <taxon>Chlamydomonadaceae</taxon>
        <taxon>Chlamydomonas</taxon>
    </lineage>
</organism>
<evidence type="ECO:0000313" key="3">
    <source>
        <dbReference type="Proteomes" id="UP000232323"/>
    </source>
</evidence>
<proteinExistence type="predicted"/>
<name>A0A250X4B4_9CHLO</name>
<dbReference type="AlphaFoldDB" id="A0A250X4B4"/>
<comment type="caution">
    <text evidence="2">The sequence shown here is derived from an EMBL/GenBank/DDBJ whole genome shotgun (WGS) entry which is preliminary data.</text>
</comment>
<gene>
    <name evidence="2" type="ORF">CEUSTIGMA_g5366.t1</name>
</gene>
<dbReference type="PANTHER" id="PTHR43143:SF1">
    <property type="entry name" value="SERINE_THREONINE-PROTEIN PHOSPHATASE CPPED1"/>
    <property type="match status" value="1"/>
</dbReference>
<evidence type="ECO:0000313" key="2">
    <source>
        <dbReference type="EMBL" id="GAX77924.1"/>
    </source>
</evidence>
<evidence type="ECO:0000259" key="1">
    <source>
        <dbReference type="Pfam" id="PF00149"/>
    </source>
</evidence>
<dbReference type="InterPro" id="IPR029052">
    <property type="entry name" value="Metallo-depent_PP-like"/>
</dbReference>
<dbReference type="PANTHER" id="PTHR43143">
    <property type="entry name" value="METALLOPHOSPHOESTERASE, CALCINEURIN SUPERFAMILY"/>
    <property type="match status" value="1"/>
</dbReference>
<dbReference type="InterPro" id="IPR004843">
    <property type="entry name" value="Calcineurin-like_PHP"/>
</dbReference>
<protein>
    <recommendedName>
        <fullName evidence="1">Calcineurin-like phosphoesterase domain-containing protein</fullName>
    </recommendedName>
</protein>
<dbReference type="SUPFAM" id="SSF56300">
    <property type="entry name" value="Metallo-dependent phosphatases"/>
    <property type="match status" value="1"/>
</dbReference>
<accession>A0A250X4B4</accession>
<dbReference type="InterPro" id="IPR051918">
    <property type="entry name" value="STPP_CPPED1"/>
</dbReference>